<accession>A0A554VMP4</accession>
<comment type="caution">
    <text evidence="2">The sequence shown here is derived from an EMBL/GenBank/DDBJ whole genome shotgun (WGS) entry which is preliminary data.</text>
</comment>
<feature type="domain" description="Phosphodiester glycosidase" evidence="1">
    <location>
        <begin position="74"/>
        <end position="223"/>
    </location>
</feature>
<protein>
    <recommendedName>
        <fullName evidence="1">Phosphodiester glycosidase domain-containing protein</fullName>
    </recommendedName>
</protein>
<organism evidence="2 3">
    <name type="scientific">Aquimarina algiphila</name>
    <dbReference type="NCBI Taxonomy" id="2047982"/>
    <lineage>
        <taxon>Bacteria</taxon>
        <taxon>Pseudomonadati</taxon>
        <taxon>Bacteroidota</taxon>
        <taxon>Flavobacteriia</taxon>
        <taxon>Flavobacteriales</taxon>
        <taxon>Flavobacteriaceae</taxon>
        <taxon>Aquimarina</taxon>
    </lineage>
</organism>
<dbReference type="InterPro" id="IPR018711">
    <property type="entry name" value="NAGPA"/>
</dbReference>
<proteinExistence type="predicted"/>
<keyword evidence="3" id="KW-1185">Reference proteome</keyword>
<evidence type="ECO:0000313" key="3">
    <source>
        <dbReference type="Proteomes" id="UP000318833"/>
    </source>
</evidence>
<dbReference type="AlphaFoldDB" id="A0A554VMP4"/>
<evidence type="ECO:0000313" key="2">
    <source>
        <dbReference type="EMBL" id="TSE09570.1"/>
    </source>
</evidence>
<dbReference type="OrthoDB" id="5515706at2"/>
<evidence type="ECO:0000259" key="1">
    <source>
        <dbReference type="Pfam" id="PF09992"/>
    </source>
</evidence>
<name>A0A554VMP4_9FLAO</name>
<dbReference type="Pfam" id="PF09992">
    <property type="entry name" value="NAGPA"/>
    <property type="match status" value="1"/>
</dbReference>
<dbReference type="Proteomes" id="UP000318833">
    <property type="component" value="Unassembled WGS sequence"/>
</dbReference>
<dbReference type="EMBL" id="VLNR01000013">
    <property type="protein sequence ID" value="TSE09570.1"/>
    <property type="molecule type" value="Genomic_DNA"/>
</dbReference>
<sequence>MRRIGVIVSISLLVGLSSFYSIQSLGNRIDESKLISHIINPKEQEVHFYWKDKNGNTYASLNNLKTKLEEENKQLVFAMNGGMYNKDRTPQGLYIENGVRKAKIDTVDKGYGNFYLQPNGIFYLTIDNTPIICPTTKFNSNSDIKYATQSGPMLLIDNKIHPKFTEGSVNVHIRNGVGILPNGNLLFAMSKEKINFYDFASYFKQNGCKNALYLDGFVSRTYLPSENWEQLDGDFGVIIGEIKTKN</sequence>
<reference evidence="2 3" key="1">
    <citation type="submission" date="2019-07" db="EMBL/GenBank/DDBJ databases">
        <title>The draft genome sequence of Aquimarina algiphila M91.</title>
        <authorList>
            <person name="Meng X."/>
        </authorList>
    </citation>
    <scope>NUCLEOTIDE SEQUENCE [LARGE SCALE GENOMIC DNA]</scope>
    <source>
        <strain evidence="2 3">M91</strain>
    </source>
</reference>
<gene>
    <name evidence="2" type="ORF">FOF46_08610</name>
</gene>